<dbReference type="Proteomes" id="UP000319976">
    <property type="component" value="Chromosome"/>
</dbReference>
<dbReference type="AlphaFoldDB" id="A0A517T848"/>
<proteinExistence type="predicted"/>
<evidence type="ECO:0000313" key="1">
    <source>
        <dbReference type="EMBL" id="QDT64555.1"/>
    </source>
</evidence>
<dbReference type="OrthoDB" id="5422561at2"/>
<sequence length="140" mass="15389">MNKHITVTLQLSDDTAAVAASDEGGVDVQVQRWLQLGRAVARSIGAECSDGFLQRGKAVEGLIAEVNQQAGRDRLAKYLESQPFPHYEQVSGTPDVYVRIDENGQRSVGRFVGRQFEFVVGQELEELSTTRPDLLLDSSP</sequence>
<dbReference type="EMBL" id="CP036316">
    <property type="protein sequence ID" value="QDT64555.1"/>
    <property type="molecule type" value="Genomic_DNA"/>
</dbReference>
<dbReference type="KEGG" id="chya:V22_17900"/>
<evidence type="ECO:0000313" key="2">
    <source>
        <dbReference type="Proteomes" id="UP000319976"/>
    </source>
</evidence>
<accession>A0A517T848</accession>
<keyword evidence="2" id="KW-1185">Reference proteome</keyword>
<name>A0A517T848_9PLAN</name>
<protein>
    <submittedName>
        <fullName evidence="1">Uncharacterized protein</fullName>
    </submittedName>
</protein>
<organism evidence="1 2">
    <name type="scientific">Calycomorphotria hydatis</name>
    <dbReference type="NCBI Taxonomy" id="2528027"/>
    <lineage>
        <taxon>Bacteria</taxon>
        <taxon>Pseudomonadati</taxon>
        <taxon>Planctomycetota</taxon>
        <taxon>Planctomycetia</taxon>
        <taxon>Planctomycetales</taxon>
        <taxon>Planctomycetaceae</taxon>
        <taxon>Calycomorphotria</taxon>
    </lineage>
</organism>
<reference evidence="1 2" key="1">
    <citation type="submission" date="2019-02" db="EMBL/GenBank/DDBJ databases">
        <title>Deep-cultivation of Planctomycetes and their phenomic and genomic characterization uncovers novel biology.</title>
        <authorList>
            <person name="Wiegand S."/>
            <person name="Jogler M."/>
            <person name="Boedeker C."/>
            <person name="Pinto D."/>
            <person name="Vollmers J."/>
            <person name="Rivas-Marin E."/>
            <person name="Kohn T."/>
            <person name="Peeters S.H."/>
            <person name="Heuer A."/>
            <person name="Rast P."/>
            <person name="Oberbeckmann S."/>
            <person name="Bunk B."/>
            <person name="Jeske O."/>
            <person name="Meyerdierks A."/>
            <person name="Storesund J.E."/>
            <person name="Kallscheuer N."/>
            <person name="Luecker S."/>
            <person name="Lage O.M."/>
            <person name="Pohl T."/>
            <person name="Merkel B.J."/>
            <person name="Hornburger P."/>
            <person name="Mueller R.-W."/>
            <person name="Bruemmer F."/>
            <person name="Labrenz M."/>
            <person name="Spormann A.M."/>
            <person name="Op den Camp H."/>
            <person name="Overmann J."/>
            <person name="Amann R."/>
            <person name="Jetten M.S.M."/>
            <person name="Mascher T."/>
            <person name="Medema M.H."/>
            <person name="Devos D.P."/>
            <person name="Kaster A.-K."/>
            <person name="Ovreas L."/>
            <person name="Rohde M."/>
            <person name="Galperin M.Y."/>
            <person name="Jogler C."/>
        </authorList>
    </citation>
    <scope>NUCLEOTIDE SEQUENCE [LARGE SCALE GENOMIC DNA]</scope>
    <source>
        <strain evidence="1 2">V22</strain>
    </source>
</reference>
<gene>
    <name evidence="1" type="ORF">V22_17900</name>
</gene>
<dbReference type="RefSeq" id="WP_145261820.1">
    <property type="nucleotide sequence ID" value="NZ_CP036316.1"/>
</dbReference>